<dbReference type="SMART" id="SM00239">
    <property type="entry name" value="C2"/>
    <property type="match status" value="1"/>
</dbReference>
<dbReference type="SUPFAM" id="SSF49562">
    <property type="entry name" value="C2 domain (Calcium/lipid-binding domain, CaLB)"/>
    <property type="match status" value="1"/>
</dbReference>
<dbReference type="EMBL" id="KE646962">
    <property type="protein sequence ID" value="EQB62193.1"/>
    <property type="molecule type" value="Genomic_DNA"/>
</dbReference>
<dbReference type="PANTHER" id="PTHR45911:SF4">
    <property type="entry name" value="MULTIPLE C2 AND TRANSMEMBRANE DOMAIN-CONTAINING PROTEIN"/>
    <property type="match status" value="1"/>
</dbReference>
<evidence type="ECO:0000256" key="2">
    <source>
        <dbReference type="ARBA" id="ARBA00022837"/>
    </source>
</evidence>
<dbReference type="InterPro" id="IPR035892">
    <property type="entry name" value="C2_domain_sf"/>
</dbReference>
<keyword evidence="5" id="KW-1185">Reference proteome</keyword>
<keyword evidence="1" id="KW-0479">Metal-binding</keyword>
<dbReference type="Pfam" id="PF00168">
    <property type="entry name" value="C2"/>
    <property type="match status" value="1"/>
</dbReference>
<sequence>MEPFTSILPIRKSILVPVHEDDKVIFKLFKETVNGDVFIGEEELSINYSKEPRKAALILNDHISVTLKIEGDILNDYTQTTTSKDNIKVLQVKLGQFYGLNEEAFIEFRNQDGIVKASSFTRNMQINNVFTLLTGKDEIYAYLKNGDQSENRILGKCQIPKRFANEKIMLNEFGLSVDLNVCTQTCSFSFPSILKKGFLEVYINNAKNLKSSERGQTTAFVKIQVNDNTVFKTKTHKESNDPVFCESFVMNIDKQRDIFTVQIYDSGSSAKNALLAFIEFPLHNINEGFSEVECKLTDAKTFKWNGSTIKLGFNFCRDVSTLKVKKRGILSDFFNF</sequence>
<dbReference type="OrthoDB" id="1029639at2759"/>
<dbReference type="GO" id="GO:0016020">
    <property type="term" value="C:membrane"/>
    <property type="evidence" value="ECO:0007669"/>
    <property type="project" value="TreeGrafter"/>
</dbReference>
<accession>T0LD12</accession>
<dbReference type="AlphaFoldDB" id="T0LD12"/>
<evidence type="ECO:0000256" key="1">
    <source>
        <dbReference type="ARBA" id="ARBA00022723"/>
    </source>
</evidence>
<proteinExistence type="predicted"/>
<dbReference type="CDD" id="cd00030">
    <property type="entry name" value="C2"/>
    <property type="match status" value="1"/>
</dbReference>
<reference evidence="4 5" key="1">
    <citation type="journal article" date="2013" name="BMC Genomics">
        <title>Genome sequencing and comparative genomics of honey bee microsporidia, Nosema apis reveal novel insights into host-parasite interactions.</title>
        <authorList>
            <person name="Chen Yp."/>
            <person name="Pettis J.S."/>
            <person name="Zhao Y."/>
            <person name="Liu X."/>
            <person name="Tallon L.J."/>
            <person name="Sadzewicz L.D."/>
            <person name="Li R."/>
            <person name="Zheng H."/>
            <person name="Huang S."/>
            <person name="Zhang X."/>
            <person name="Hamilton M.C."/>
            <person name="Pernal S.F."/>
            <person name="Melathopoulos A.P."/>
            <person name="Yan X."/>
            <person name="Evans J.D."/>
        </authorList>
    </citation>
    <scope>NUCLEOTIDE SEQUENCE [LARGE SCALE GENOMIC DNA]</scope>
    <source>
        <strain evidence="4 5">BRL 01</strain>
    </source>
</reference>
<dbReference type="PROSITE" id="PS50004">
    <property type="entry name" value="C2"/>
    <property type="match status" value="1"/>
</dbReference>
<feature type="domain" description="C2" evidence="3">
    <location>
        <begin position="178"/>
        <end position="296"/>
    </location>
</feature>
<evidence type="ECO:0000313" key="4">
    <source>
        <dbReference type="EMBL" id="EQB62193.1"/>
    </source>
</evidence>
<evidence type="ECO:0000313" key="5">
    <source>
        <dbReference type="Proteomes" id="UP000053780"/>
    </source>
</evidence>
<name>T0LD12_9MICR</name>
<keyword evidence="2" id="KW-0106">Calcium</keyword>
<dbReference type="GO" id="GO:0005509">
    <property type="term" value="F:calcium ion binding"/>
    <property type="evidence" value="ECO:0007669"/>
    <property type="project" value="TreeGrafter"/>
</dbReference>
<dbReference type="VEuPathDB" id="MicrosporidiaDB:NAPIS_ORF00231"/>
<gene>
    <name evidence="4" type="ORF">NAPIS_ORF00231</name>
</gene>
<dbReference type="HOGENOM" id="CLU_826654_0_0_1"/>
<dbReference type="InterPro" id="IPR000008">
    <property type="entry name" value="C2_dom"/>
</dbReference>
<dbReference type="Proteomes" id="UP000053780">
    <property type="component" value="Unassembled WGS sequence"/>
</dbReference>
<dbReference type="PANTHER" id="PTHR45911">
    <property type="entry name" value="C2 DOMAIN-CONTAINING PROTEIN"/>
    <property type="match status" value="1"/>
</dbReference>
<dbReference type="Gene3D" id="2.60.40.150">
    <property type="entry name" value="C2 domain"/>
    <property type="match status" value="1"/>
</dbReference>
<organism evidence="4 5">
    <name type="scientific">Vairimorpha apis BRL 01</name>
    <dbReference type="NCBI Taxonomy" id="1037528"/>
    <lineage>
        <taxon>Eukaryota</taxon>
        <taxon>Fungi</taxon>
        <taxon>Fungi incertae sedis</taxon>
        <taxon>Microsporidia</taxon>
        <taxon>Nosematidae</taxon>
        <taxon>Vairimorpha</taxon>
    </lineage>
</organism>
<evidence type="ECO:0000259" key="3">
    <source>
        <dbReference type="PROSITE" id="PS50004"/>
    </source>
</evidence>
<protein>
    <submittedName>
        <fullName evidence="4">Ca2+-dependent lipid-binding protein</fullName>
    </submittedName>
</protein>